<dbReference type="EMBL" id="MLJW01001469">
    <property type="protein sequence ID" value="OIQ78103.1"/>
    <property type="molecule type" value="Genomic_DNA"/>
</dbReference>
<organism evidence="1">
    <name type="scientific">mine drainage metagenome</name>
    <dbReference type="NCBI Taxonomy" id="410659"/>
    <lineage>
        <taxon>unclassified sequences</taxon>
        <taxon>metagenomes</taxon>
        <taxon>ecological metagenomes</taxon>
    </lineage>
</organism>
<reference evidence="1" key="1">
    <citation type="submission" date="2016-10" db="EMBL/GenBank/DDBJ databases">
        <title>Sequence of Gallionella enrichment culture.</title>
        <authorList>
            <person name="Poehlein A."/>
            <person name="Muehling M."/>
            <person name="Daniel R."/>
        </authorList>
    </citation>
    <scope>NUCLEOTIDE SEQUENCE</scope>
</reference>
<dbReference type="AlphaFoldDB" id="A0A1J5QDP1"/>
<gene>
    <name evidence="1" type="ORF">GALL_402020</name>
</gene>
<accession>A0A1J5QDP1</accession>
<comment type="caution">
    <text evidence="1">The sequence shown here is derived from an EMBL/GenBank/DDBJ whole genome shotgun (WGS) entry which is preliminary data.</text>
</comment>
<protein>
    <submittedName>
        <fullName evidence="1">Uncharacterized protein</fullName>
    </submittedName>
</protein>
<evidence type="ECO:0000313" key="1">
    <source>
        <dbReference type="EMBL" id="OIQ78103.1"/>
    </source>
</evidence>
<name>A0A1J5QDP1_9ZZZZ</name>
<proteinExistence type="predicted"/>
<sequence length="79" mass="8754">MDLLHRCQRILRSAARLGTRLPPERQRALDLLAAIDAGGVPLIAGRINDIARQLGLEVSVKAPMDETIARIRVCARSWQ</sequence>